<dbReference type="Pfam" id="PF17862">
    <property type="entry name" value="AAA_lid_3"/>
    <property type="match status" value="1"/>
</dbReference>
<dbReference type="InterPro" id="IPR005936">
    <property type="entry name" value="FtsH"/>
</dbReference>
<keyword evidence="5" id="KW-0645">Protease</keyword>
<dbReference type="STRING" id="361077.A0A152A5A5"/>
<comment type="caution">
    <text evidence="19">The sequence shown here is derived from an EMBL/GenBank/DDBJ whole genome shotgun (WGS) entry which is preliminary data.</text>
</comment>
<dbReference type="InterPro" id="IPR000642">
    <property type="entry name" value="Peptidase_M41"/>
</dbReference>
<keyword evidence="10" id="KW-0862">Zinc</keyword>
<evidence type="ECO:0000256" key="10">
    <source>
        <dbReference type="ARBA" id="ARBA00022833"/>
    </source>
</evidence>
<evidence type="ECO:0000313" key="19">
    <source>
        <dbReference type="EMBL" id="KYR01245.1"/>
    </source>
</evidence>
<dbReference type="InterPro" id="IPR003959">
    <property type="entry name" value="ATPase_AAA_core"/>
</dbReference>
<dbReference type="CDD" id="cd19501">
    <property type="entry name" value="RecA-like_FtsH"/>
    <property type="match status" value="1"/>
</dbReference>
<dbReference type="SUPFAM" id="SSF140990">
    <property type="entry name" value="FtsH protease domain-like"/>
    <property type="match status" value="1"/>
</dbReference>
<keyword evidence="8" id="KW-0547">Nucleotide-binding</keyword>
<comment type="cofactor">
    <cofactor evidence="1">
        <name>Zn(2+)</name>
        <dbReference type="ChEBI" id="CHEBI:29105"/>
    </cofactor>
</comment>
<feature type="compositionally biased region" description="Basic and acidic residues" evidence="16">
    <location>
        <begin position="91"/>
        <end position="138"/>
    </location>
</feature>
<keyword evidence="7" id="KW-0479">Metal-binding</keyword>
<dbReference type="HAMAP" id="MF_01458">
    <property type="entry name" value="FtsH"/>
    <property type="match status" value="1"/>
</dbReference>
<dbReference type="Proteomes" id="UP000076078">
    <property type="component" value="Unassembled WGS sequence"/>
</dbReference>
<dbReference type="FunFam" id="1.20.58.760:FF:000003">
    <property type="entry name" value="AFG3-like AAA ATPase 2"/>
    <property type="match status" value="1"/>
</dbReference>
<comment type="subcellular location">
    <subcellularLocation>
        <location evidence="2">Mitochondrion membrane</location>
        <topology evidence="2">Multi-pass membrane protein</topology>
    </subcellularLocation>
</comment>
<dbReference type="Gene3D" id="1.10.8.60">
    <property type="match status" value="1"/>
</dbReference>
<evidence type="ECO:0000256" key="17">
    <source>
        <dbReference type="SAM" id="Phobius"/>
    </source>
</evidence>
<dbReference type="NCBIfam" id="TIGR01241">
    <property type="entry name" value="FtsH_fam"/>
    <property type="match status" value="1"/>
</dbReference>
<keyword evidence="15 17" id="KW-0472">Membrane</keyword>
<dbReference type="EMBL" id="LODT01000011">
    <property type="protein sequence ID" value="KYR01245.1"/>
    <property type="molecule type" value="Genomic_DNA"/>
</dbReference>
<keyword evidence="14" id="KW-0496">Mitochondrion</keyword>
<dbReference type="InterPro" id="IPR037219">
    <property type="entry name" value="Peptidase_M41-like"/>
</dbReference>
<dbReference type="SMART" id="SM00382">
    <property type="entry name" value="AAA"/>
    <property type="match status" value="1"/>
</dbReference>
<dbReference type="InterPro" id="IPR003960">
    <property type="entry name" value="ATPase_AAA_CS"/>
</dbReference>
<evidence type="ECO:0000256" key="9">
    <source>
        <dbReference type="ARBA" id="ARBA00022801"/>
    </source>
</evidence>
<dbReference type="FunFam" id="1.10.8.60:FF:000019">
    <property type="entry name" value="AFG3-like AAA ATPase 2"/>
    <property type="match status" value="1"/>
</dbReference>
<name>A0A152A5A5_TIELA</name>
<dbReference type="Gene3D" id="3.40.50.300">
    <property type="entry name" value="P-loop containing nucleotide triphosphate hydrolases"/>
    <property type="match status" value="1"/>
</dbReference>
<evidence type="ECO:0000256" key="15">
    <source>
        <dbReference type="ARBA" id="ARBA00023136"/>
    </source>
</evidence>
<evidence type="ECO:0000259" key="18">
    <source>
        <dbReference type="SMART" id="SM00382"/>
    </source>
</evidence>
<evidence type="ECO:0000256" key="4">
    <source>
        <dbReference type="ARBA" id="ARBA00010550"/>
    </source>
</evidence>
<evidence type="ECO:0000256" key="11">
    <source>
        <dbReference type="ARBA" id="ARBA00022840"/>
    </source>
</evidence>
<proteinExistence type="inferred from homology"/>
<dbReference type="GO" id="GO:0004176">
    <property type="term" value="F:ATP-dependent peptidase activity"/>
    <property type="evidence" value="ECO:0007669"/>
    <property type="project" value="InterPro"/>
</dbReference>
<dbReference type="PANTHER" id="PTHR43655">
    <property type="entry name" value="ATP-DEPENDENT PROTEASE"/>
    <property type="match status" value="1"/>
</dbReference>
<dbReference type="Gene3D" id="1.20.58.760">
    <property type="entry name" value="Peptidase M41"/>
    <property type="match status" value="1"/>
</dbReference>
<evidence type="ECO:0000256" key="13">
    <source>
        <dbReference type="ARBA" id="ARBA00023049"/>
    </source>
</evidence>
<dbReference type="SUPFAM" id="SSF52540">
    <property type="entry name" value="P-loop containing nucleoside triphosphate hydrolases"/>
    <property type="match status" value="1"/>
</dbReference>
<dbReference type="GO" id="GO:0004222">
    <property type="term" value="F:metalloendopeptidase activity"/>
    <property type="evidence" value="ECO:0007669"/>
    <property type="project" value="InterPro"/>
</dbReference>
<feature type="transmembrane region" description="Helical" evidence="17">
    <location>
        <begin position="144"/>
        <end position="163"/>
    </location>
</feature>
<dbReference type="InterPro" id="IPR050928">
    <property type="entry name" value="ATP-dep_Zn_Metalloprotease"/>
</dbReference>
<evidence type="ECO:0000256" key="14">
    <source>
        <dbReference type="ARBA" id="ARBA00023128"/>
    </source>
</evidence>
<dbReference type="Pfam" id="PF01434">
    <property type="entry name" value="Peptidase_M41"/>
    <property type="match status" value="1"/>
</dbReference>
<evidence type="ECO:0000256" key="12">
    <source>
        <dbReference type="ARBA" id="ARBA00022989"/>
    </source>
</evidence>
<sequence>MYKILRNNGNNIISKLKRNNKISIINFNQHKYTTTTNILFNNCIKSTTSSSSPLSSFNNINNNNNNSINNIYRQHELKRFYSSDKNVNQENNEKQNKDSDKEKQDKEDKENKEKKEEEENENDKEKEKGQKDGKKEDETPKFRYGRFITILLASMAASTFLFGPTTKEEMEFTVDYQTFRQTLLPKRTIDKIILTKTTAFVFEKDPETPGQPKIHRINILSPEDFQRKLEQDQKELGIDIKDQVFATYAPTNQLLNEFIAIIPTLLIFGSLVLISRSINGMFSKGGGILNMMPKNKSTKVTSKTTFKDVAGLDEAKEEIMEFVQFLKNPQKYTKLGARIPKGAILVGPPGTGKTLLAKATAGEAGVAFFTISGSDFIEMFVGVGPSRVRELFKEARASAPCIIFIDEIDAVGRSRSRGGFHNDERENTLNQLLVEMDGFSSTSNVIVFAGTNRPDVLDSALLRPGRFDRQIYIGAPDIKGRKDIFMVHLKNVKIEGEMEELAKQLATLTPGFSGADISNVCNEGALIAARREAEIATFKDFEKAIERVLVGLERKSRILSAEERNIVAHHEAGHAIVGWFLEHTDPLLKVSITPRGPGILGFAQYQPKDQYLYSREQLMDRICVTLGGRVAESIVFGRISTGAADDLEKVTKIASSQVVHYGMNERVGTVSFKKESEDVTVEKPYSQATSRMIDEEIRKIVKAAYDRTHDLLMSKKEELLKLSAILLEKEVILRDDLRLILGPRPYGEQSTWAELTGESETKSTTESEQQQQQQSSTTTPDQNVDSKK</sequence>
<dbReference type="InParanoid" id="A0A152A5A5"/>
<keyword evidence="20" id="KW-1185">Reference proteome</keyword>
<evidence type="ECO:0000256" key="3">
    <source>
        <dbReference type="ARBA" id="ARBA00010044"/>
    </source>
</evidence>
<feature type="domain" description="AAA+ ATPase" evidence="18">
    <location>
        <begin position="339"/>
        <end position="477"/>
    </location>
</feature>
<dbReference type="GO" id="GO:0005745">
    <property type="term" value="C:m-AAA complex"/>
    <property type="evidence" value="ECO:0007669"/>
    <property type="project" value="TreeGrafter"/>
</dbReference>
<dbReference type="InterPro" id="IPR003593">
    <property type="entry name" value="AAA+_ATPase"/>
</dbReference>
<dbReference type="GO" id="GO:0046872">
    <property type="term" value="F:metal ion binding"/>
    <property type="evidence" value="ECO:0007669"/>
    <property type="project" value="UniProtKB-KW"/>
</dbReference>
<evidence type="ECO:0000256" key="2">
    <source>
        <dbReference type="ARBA" id="ARBA00004225"/>
    </source>
</evidence>
<keyword evidence="9" id="KW-0378">Hydrolase</keyword>
<feature type="region of interest" description="Disordered" evidence="16">
    <location>
        <begin position="748"/>
        <end position="788"/>
    </location>
</feature>
<evidence type="ECO:0000256" key="16">
    <source>
        <dbReference type="SAM" id="MobiDB-lite"/>
    </source>
</evidence>
<keyword evidence="11" id="KW-0067">ATP-binding</keyword>
<keyword evidence="12 17" id="KW-1133">Transmembrane helix</keyword>
<dbReference type="InterPro" id="IPR027417">
    <property type="entry name" value="P-loop_NTPase"/>
</dbReference>
<evidence type="ECO:0000256" key="1">
    <source>
        <dbReference type="ARBA" id="ARBA00001947"/>
    </source>
</evidence>
<protein>
    <submittedName>
        <fullName evidence="19">Peptidase M41</fullName>
    </submittedName>
</protein>
<evidence type="ECO:0000256" key="8">
    <source>
        <dbReference type="ARBA" id="ARBA00022741"/>
    </source>
</evidence>
<evidence type="ECO:0000256" key="6">
    <source>
        <dbReference type="ARBA" id="ARBA00022692"/>
    </source>
</evidence>
<accession>A0A152A5A5</accession>
<dbReference type="InterPro" id="IPR041569">
    <property type="entry name" value="AAA_lid_3"/>
</dbReference>
<dbReference type="AlphaFoldDB" id="A0A152A5A5"/>
<comment type="similarity">
    <text evidence="3">In the C-terminal section; belongs to the peptidase M41 family.</text>
</comment>
<dbReference type="OMA" id="INWFQEL"/>
<dbReference type="PANTHER" id="PTHR43655:SF30">
    <property type="entry name" value="PEPTIDASE M41, FTSH DOMAIN-CONTAINING PROTEIN"/>
    <property type="match status" value="1"/>
</dbReference>
<dbReference type="FunCoup" id="A0A152A5A5">
    <property type="interactions" value="63"/>
</dbReference>
<dbReference type="GO" id="GO:0016887">
    <property type="term" value="F:ATP hydrolysis activity"/>
    <property type="evidence" value="ECO:0007669"/>
    <property type="project" value="InterPro"/>
</dbReference>
<dbReference type="Gene3D" id="3.40.1690.20">
    <property type="match status" value="1"/>
</dbReference>
<dbReference type="FunFam" id="3.40.50.300:FF:000001">
    <property type="entry name" value="ATP-dependent zinc metalloprotease FtsH"/>
    <property type="match status" value="1"/>
</dbReference>
<reference evidence="19 20" key="1">
    <citation type="submission" date="2015-12" db="EMBL/GenBank/DDBJ databases">
        <title>Dictyostelia acquired genes for synthesis and detection of signals that induce cell-type specialization by lateral gene transfer from prokaryotes.</title>
        <authorList>
            <person name="Gloeckner G."/>
            <person name="Schaap P."/>
        </authorList>
    </citation>
    <scope>NUCLEOTIDE SEQUENCE [LARGE SCALE GENOMIC DNA]</scope>
    <source>
        <strain evidence="19 20">TK</strain>
    </source>
</reference>
<organism evidence="19 20">
    <name type="scientific">Tieghemostelium lacteum</name>
    <name type="common">Slime mold</name>
    <name type="synonym">Dictyostelium lacteum</name>
    <dbReference type="NCBI Taxonomy" id="361077"/>
    <lineage>
        <taxon>Eukaryota</taxon>
        <taxon>Amoebozoa</taxon>
        <taxon>Evosea</taxon>
        <taxon>Eumycetozoa</taxon>
        <taxon>Dictyostelia</taxon>
        <taxon>Dictyosteliales</taxon>
        <taxon>Raperosteliaceae</taxon>
        <taxon>Tieghemostelium</taxon>
    </lineage>
</organism>
<keyword evidence="13" id="KW-0482">Metalloprotease</keyword>
<feature type="compositionally biased region" description="Low complexity" evidence="16">
    <location>
        <begin position="766"/>
        <end position="779"/>
    </location>
</feature>
<gene>
    <name evidence="19" type="ORF">DLAC_02363</name>
</gene>
<dbReference type="Pfam" id="PF00004">
    <property type="entry name" value="AAA"/>
    <property type="match status" value="1"/>
</dbReference>
<feature type="region of interest" description="Disordered" evidence="16">
    <location>
        <begin position="84"/>
        <end position="138"/>
    </location>
</feature>
<evidence type="ECO:0000313" key="20">
    <source>
        <dbReference type="Proteomes" id="UP000076078"/>
    </source>
</evidence>
<dbReference type="PROSITE" id="PS00674">
    <property type="entry name" value="AAA"/>
    <property type="match status" value="1"/>
</dbReference>
<dbReference type="GO" id="GO:0005524">
    <property type="term" value="F:ATP binding"/>
    <property type="evidence" value="ECO:0007669"/>
    <property type="project" value="UniProtKB-KW"/>
</dbReference>
<dbReference type="GO" id="GO:0034982">
    <property type="term" value="P:mitochondrial protein processing"/>
    <property type="evidence" value="ECO:0007669"/>
    <property type="project" value="TreeGrafter"/>
</dbReference>
<evidence type="ECO:0000256" key="7">
    <source>
        <dbReference type="ARBA" id="ARBA00022723"/>
    </source>
</evidence>
<keyword evidence="6 17" id="KW-0812">Transmembrane</keyword>
<dbReference type="OrthoDB" id="1413014at2759"/>
<comment type="similarity">
    <text evidence="4">In the N-terminal section; belongs to the AAA ATPase family.</text>
</comment>
<evidence type="ECO:0000256" key="5">
    <source>
        <dbReference type="ARBA" id="ARBA00022670"/>
    </source>
</evidence>